<dbReference type="STRING" id="1868482.ENSTSYP00000026058"/>
<dbReference type="Proteomes" id="UP000189704">
    <property type="component" value="Unplaced"/>
</dbReference>
<gene>
    <name evidence="4" type="primary">PGBD2</name>
</gene>
<dbReference type="GeneID" id="103258941"/>
<feature type="region of interest" description="Disordered" evidence="1">
    <location>
        <begin position="31"/>
        <end position="102"/>
    </location>
</feature>
<dbReference type="InterPro" id="IPR029526">
    <property type="entry name" value="PGBD"/>
</dbReference>
<feature type="domain" description="PiggyBac transposable element-derived protein" evidence="2">
    <location>
        <begin position="140"/>
        <end position="499"/>
    </location>
</feature>
<proteinExistence type="predicted"/>
<dbReference type="CTD" id="267002"/>
<dbReference type="KEGG" id="csyr:103258941"/>
<dbReference type="InterPro" id="IPR052638">
    <property type="entry name" value="PiggyBac_TE-derived"/>
</dbReference>
<sequence length="592" mass="68098">MASASRDIAMGQDPHSRTKAAKLLEVLNALEEEESSSNREEIFIAPPDNAAGEFTDEDSGDEDGRRDTHLPGSMLHASVLSEDSSTGGDNDDLELQPARKRKKAAAWPQRMWTKRDIRPDFGSWSASDPHIEDLKSQELSPVDLFELFFDEGTINFIVNETNRYAWQKNVNLSLTARELKCVLGILILSGYISYPRRRMFWETSPDSHHHLVADAIRRDRFELIFSYLHFADNNKLDESDRFAKVRPLILRMNCNFQKHAPLEEFYSFGESMCEYFGHRGSKQLHAGKPVPLGYKIWCGTTSRGYLVWFEPSQDSLFTKPDKSLDLGGNMVIKFVDALQERGFLPYHIFFDKVFASVKLMSILRKKGVKATGTVREYMTEQCPLKDPKELKKMKRGSFDYKVDESEEIIVCRWHDSSVVNICSNAVGIEPVKLTSRPSGAAKTRRQVHQPSLVKLYQEKVGGVGRMDRNIAKYKVKIRGLKWYSSLIGYVIDAALNNAWQLHRICCQDFQVDLLDFRRYVACVYLESNADTSSQGRRSRRLETESRFDMIGHWIIHQDKRTRCALCHSQTYTRCEKCQKGVHAKCFKEYHIR</sequence>
<dbReference type="Pfam" id="PF13843">
    <property type="entry name" value="DDE_Tnp_1_7"/>
    <property type="match status" value="1"/>
</dbReference>
<organism evidence="3 4">
    <name type="scientific">Carlito syrichta</name>
    <name type="common">Philippine tarsier</name>
    <name type="synonym">Tarsius syrichta</name>
    <dbReference type="NCBI Taxonomy" id="1868482"/>
    <lineage>
        <taxon>Eukaryota</taxon>
        <taxon>Metazoa</taxon>
        <taxon>Chordata</taxon>
        <taxon>Craniata</taxon>
        <taxon>Vertebrata</taxon>
        <taxon>Euteleostomi</taxon>
        <taxon>Mammalia</taxon>
        <taxon>Eutheria</taxon>
        <taxon>Euarchontoglires</taxon>
        <taxon>Primates</taxon>
        <taxon>Haplorrhini</taxon>
        <taxon>Tarsiiformes</taxon>
        <taxon>Tarsiidae</taxon>
        <taxon>Carlito</taxon>
    </lineage>
</organism>
<evidence type="ECO:0000259" key="2">
    <source>
        <dbReference type="Pfam" id="PF13843"/>
    </source>
</evidence>
<dbReference type="PANTHER" id="PTHR47055:SF2">
    <property type="entry name" value="PIGGYBAC TRANSPOSABLE ELEMENT-DERIVED PROTEIN 2-RELATED"/>
    <property type="match status" value="1"/>
</dbReference>
<evidence type="ECO:0000256" key="1">
    <source>
        <dbReference type="SAM" id="MobiDB-lite"/>
    </source>
</evidence>
<protein>
    <submittedName>
        <fullName evidence="4">PiggyBac transposable element-derived protein 2</fullName>
    </submittedName>
</protein>
<keyword evidence="3" id="KW-1185">Reference proteome</keyword>
<reference evidence="4" key="1">
    <citation type="submission" date="2025-08" db="UniProtKB">
        <authorList>
            <consortium name="RefSeq"/>
        </authorList>
    </citation>
    <scope>IDENTIFICATION</scope>
</reference>
<dbReference type="GO" id="GO:0043565">
    <property type="term" value="F:sequence-specific DNA binding"/>
    <property type="evidence" value="ECO:0007669"/>
    <property type="project" value="TreeGrafter"/>
</dbReference>
<dbReference type="PANTHER" id="PTHR47055">
    <property type="entry name" value="DDE_TNP_1_7 DOMAIN-CONTAINING PROTEIN"/>
    <property type="match status" value="1"/>
</dbReference>
<dbReference type="OMA" id="CCHDAQV"/>
<name>A0A1U7TM49_CARSF</name>
<evidence type="ECO:0000313" key="4">
    <source>
        <dbReference type="RefSeq" id="XP_008054806.1"/>
    </source>
</evidence>
<dbReference type="AlphaFoldDB" id="A0A1U7TM49"/>
<dbReference type="RefSeq" id="XP_008054806.1">
    <property type="nucleotide sequence ID" value="XM_008056615.1"/>
</dbReference>
<accession>A0A1U7TM49</accession>
<dbReference type="OrthoDB" id="123207at2759"/>
<evidence type="ECO:0000313" key="3">
    <source>
        <dbReference type="Proteomes" id="UP000189704"/>
    </source>
</evidence>